<proteinExistence type="predicted"/>
<dbReference type="OrthoDB" id="456767at2"/>
<dbReference type="Gene3D" id="3.40.50.150">
    <property type="entry name" value="Vaccinia Virus protein VP39"/>
    <property type="match status" value="1"/>
</dbReference>
<dbReference type="GO" id="GO:0032259">
    <property type="term" value="P:methylation"/>
    <property type="evidence" value="ECO:0007669"/>
    <property type="project" value="UniProtKB-KW"/>
</dbReference>
<keyword evidence="1" id="KW-0808">Transferase</keyword>
<dbReference type="RefSeq" id="WP_149331137.1">
    <property type="nucleotide sequence ID" value="NZ_QOVF01000001.1"/>
</dbReference>
<dbReference type="GO" id="GO:0008168">
    <property type="term" value="F:methyltransferase activity"/>
    <property type="evidence" value="ECO:0007669"/>
    <property type="project" value="UniProtKB-KW"/>
</dbReference>
<accession>A0A7V7GXW3</accession>
<keyword evidence="2" id="KW-1185">Reference proteome</keyword>
<dbReference type="NCBIfam" id="TIGR01444">
    <property type="entry name" value="fkbM_fam"/>
    <property type="match status" value="1"/>
</dbReference>
<organism evidence="1 2">
    <name type="scientific">Halopseudomonas laoshanensis</name>
    <dbReference type="NCBI Taxonomy" id="2268758"/>
    <lineage>
        <taxon>Bacteria</taxon>
        <taxon>Pseudomonadati</taxon>
        <taxon>Pseudomonadota</taxon>
        <taxon>Gammaproteobacteria</taxon>
        <taxon>Pseudomonadales</taxon>
        <taxon>Pseudomonadaceae</taxon>
        <taxon>Halopseudomonas</taxon>
    </lineage>
</organism>
<comment type="caution">
    <text evidence="1">The sequence shown here is derived from an EMBL/GenBank/DDBJ whole genome shotgun (WGS) entry which is preliminary data.</text>
</comment>
<dbReference type="SUPFAM" id="SSF53335">
    <property type="entry name" value="S-adenosyl-L-methionine-dependent methyltransferases"/>
    <property type="match status" value="1"/>
</dbReference>
<reference evidence="1 2" key="1">
    <citation type="submission" date="2018-07" db="EMBL/GenBank/DDBJ databases">
        <title>Pseudomonas laoshanensis sp. nov., isolated from soil.</title>
        <authorList>
            <person name="Sun J."/>
            <person name="Yu L."/>
            <person name="Wang M."/>
            <person name="Zhang C."/>
        </authorList>
    </citation>
    <scope>NUCLEOTIDE SEQUENCE [LARGE SCALE GENOMIC DNA]</scope>
    <source>
        <strain evidence="1 2">Y22</strain>
    </source>
</reference>
<sequence length="272" mass="30205">MNKQLLESWRIEARRQLVSQRGLNVWPHDEPDDLEQIQQIREWLDSLPEPVVLQHPLHPLKIRVARGFSPRMAYYFALGDYEEADLELIEKMIRPGDRVLECGGGAGITGSLAARCSGNPVTIVEPNEVMHGIIRQNVQLNGQECRLITAAVVADAYAGDTLTLRVQDEYWWSSVLDHGSGTPVQTAVARISDLLESICPSVLVLDIEGAEVGLLPAKLPDDLRLIMVELHTPDIGDEATVSVVNTIMGQGFRLCHVRSQTWVFERSQAISG</sequence>
<keyword evidence="1" id="KW-0489">Methyltransferase</keyword>
<protein>
    <submittedName>
        <fullName evidence="1">FkbM family methyltransferase</fullName>
    </submittedName>
</protein>
<dbReference type="InterPro" id="IPR029063">
    <property type="entry name" value="SAM-dependent_MTases_sf"/>
</dbReference>
<evidence type="ECO:0000313" key="2">
    <source>
        <dbReference type="Proteomes" id="UP000463138"/>
    </source>
</evidence>
<dbReference type="AlphaFoldDB" id="A0A7V7GXW3"/>
<name>A0A7V7GXW3_9GAMM</name>
<dbReference type="Proteomes" id="UP000463138">
    <property type="component" value="Unassembled WGS sequence"/>
</dbReference>
<dbReference type="InterPro" id="IPR006342">
    <property type="entry name" value="FkbM_mtfrase"/>
</dbReference>
<dbReference type="CDD" id="cd02440">
    <property type="entry name" value="AdoMet_MTases"/>
    <property type="match status" value="1"/>
</dbReference>
<dbReference type="EMBL" id="QOVF01000001">
    <property type="protein sequence ID" value="KAA0696151.1"/>
    <property type="molecule type" value="Genomic_DNA"/>
</dbReference>
<gene>
    <name evidence="1" type="ORF">DT594_01965</name>
</gene>
<evidence type="ECO:0000313" key="1">
    <source>
        <dbReference type="EMBL" id="KAA0696151.1"/>
    </source>
</evidence>